<dbReference type="OrthoDB" id="6437148at2759"/>
<accession>A0A4Y2RX23</accession>
<evidence type="ECO:0000313" key="1">
    <source>
        <dbReference type="EMBL" id="GBN80402.1"/>
    </source>
</evidence>
<proteinExistence type="predicted"/>
<reference evidence="1 2" key="1">
    <citation type="journal article" date="2019" name="Sci. Rep.">
        <title>Orb-weaving spider Araneus ventricosus genome elucidates the spidroin gene catalogue.</title>
        <authorList>
            <person name="Kono N."/>
            <person name="Nakamura H."/>
            <person name="Ohtoshi R."/>
            <person name="Moran D.A.P."/>
            <person name="Shinohara A."/>
            <person name="Yoshida Y."/>
            <person name="Fujiwara M."/>
            <person name="Mori M."/>
            <person name="Tomita M."/>
            <person name="Arakawa K."/>
        </authorList>
    </citation>
    <scope>NUCLEOTIDE SEQUENCE [LARGE SCALE GENOMIC DNA]</scope>
</reference>
<comment type="caution">
    <text evidence="1">The sequence shown here is derived from an EMBL/GenBank/DDBJ whole genome shotgun (WGS) entry which is preliminary data.</text>
</comment>
<dbReference type="AlphaFoldDB" id="A0A4Y2RX23"/>
<organism evidence="1 2">
    <name type="scientific">Araneus ventricosus</name>
    <name type="common">Orbweaver spider</name>
    <name type="synonym">Epeira ventricosa</name>
    <dbReference type="NCBI Taxonomy" id="182803"/>
    <lineage>
        <taxon>Eukaryota</taxon>
        <taxon>Metazoa</taxon>
        <taxon>Ecdysozoa</taxon>
        <taxon>Arthropoda</taxon>
        <taxon>Chelicerata</taxon>
        <taxon>Arachnida</taxon>
        <taxon>Araneae</taxon>
        <taxon>Araneomorphae</taxon>
        <taxon>Entelegynae</taxon>
        <taxon>Araneoidea</taxon>
        <taxon>Araneidae</taxon>
        <taxon>Araneus</taxon>
    </lineage>
</organism>
<gene>
    <name evidence="1" type="ORF">AVEN_155614_1</name>
</gene>
<sequence length="82" mass="9478">MNRSNEVLRDGEYEEHRDSWHISLLGRKIAGLERKKYTHSDAPVIFTRNTSKGWPDLSLCTQQVVGEIANWEVLEEPSLSDH</sequence>
<keyword evidence="2" id="KW-1185">Reference proteome</keyword>
<dbReference type="Proteomes" id="UP000499080">
    <property type="component" value="Unassembled WGS sequence"/>
</dbReference>
<dbReference type="EMBL" id="BGPR01018883">
    <property type="protein sequence ID" value="GBN80402.1"/>
    <property type="molecule type" value="Genomic_DNA"/>
</dbReference>
<evidence type="ECO:0008006" key="3">
    <source>
        <dbReference type="Google" id="ProtNLM"/>
    </source>
</evidence>
<name>A0A4Y2RX23_ARAVE</name>
<protein>
    <recommendedName>
        <fullName evidence="3">Endonuclease/exonuclease/phosphatase domain-containing protein</fullName>
    </recommendedName>
</protein>
<evidence type="ECO:0000313" key="2">
    <source>
        <dbReference type="Proteomes" id="UP000499080"/>
    </source>
</evidence>